<proteinExistence type="predicted"/>
<dbReference type="InterPro" id="IPR016181">
    <property type="entry name" value="Acyl_CoA_acyltransferase"/>
</dbReference>
<name>A0A815Z056_ADIRI</name>
<gene>
    <name evidence="1" type="ORF">XAT740_LOCUS45008</name>
</gene>
<dbReference type="Gene3D" id="3.40.630.30">
    <property type="match status" value="1"/>
</dbReference>
<reference evidence="1" key="1">
    <citation type="submission" date="2021-02" db="EMBL/GenBank/DDBJ databases">
        <authorList>
            <person name="Nowell W R."/>
        </authorList>
    </citation>
    <scope>NUCLEOTIDE SEQUENCE</scope>
</reference>
<feature type="non-terminal residue" evidence="1">
    <location>
        <position position="1"/>
    </location>
</feature>
<keyword evidence="2" id="KW-1185">Reference proteome</keyword>
<dbReference type="SUPFAM" id="SSF55729">
    <property type="entry name" value="Acyl-CoA N-acyltransferases (Nat)"/>
    <property type="match status" value="1"/>
</dbReference>
<accession>A0A815Z056</accession>
<comment type="caution">
    <text evidence="1">The sequence shown here is derived from an EMBL/GenBank/DDBJ whole genome shotgun (WGS) entry which is preliminary data.</text>
</comment>
<dbReference type="Proteomes" id="UP000663828">
    <property type="component" value="Unassembled WGS sequence"/>
</dbReference>
<dbReference type="EMBL" id="CAJNOR010005798">
    <property type="protein sequence ID" value="CAF1576428.1"/>
    <property type="molecule type" value="Genomic_DNA"/>
</dbReference>
<evidence type="ECO:0000313" key="1">
    <source>
        <dbReference type="EMBL" id="CAF1576428.1"/>
    </source>
</evidence>
<protein>
    <recommendedName>
        <fullName evidence="3">N-acetyltransferase domain-containing protein</fullName>
    </recommendedName>
</protein>
<sequence length="233" mass="25945">NFLGCSRKFEKKTQKISCQPNKFEGAYINPNNSPNIILIATDTNEKAINTSHTDTTNSTSVDAPNNLAIAFLLEILSTKRPNTMLFQKDMRGASVAAGEIETGKLPFFYIQYLLVHEKYRGSDVGLNIVYFVLDSAANCFPPQYDKLICEVEAKQSALDFWKKAGFKELPGRPDDPDDVVLGKTPKRMKCVSTSIENALVLEYDSIEPVLGALVECFGHQHMNDLEKGEKEGE</sequence>
<dbReference type="AlphaFoldDB" id="A0A815Z056"/>
<evidence type="ECO:0008006" key="3">
    <source>
        <dbReference type="Google" id="ProtNLM"/>
    </source>
</evidence>
<organism evidence="1 2">
    <name type="scientific">Adineta ricciae</name>
    <name type="common">Rotifer</name>
    <dbReference type="NCBI Taxonomy" id="249248"/>
    <lineage>
        <taxon>Eukaryota</taxon>
        <taxon>Metazoa</taxon>
        <taxon>Spiralia</taxon>
        <taxon>Gnathifera</taxon>
        <taxon>Rotifera</taxon>
        <taxon>Eurotatoria</taxon>
        <taxon>Bdelloidea</taxon>
        <taxon>Adinetida</taxon>
        <taxon>Adinetidae</taxon>
        <taxon>Adineta</taxon>
    </lineage>
</organism>
<evidence type="ECO:0000313" key="2">
    <source>
        <dbReference type="Proteomes" id="UP000663828"/>
    </source>
</evidence>